<dbReference type="Proteomes" id="UP001177021">
    <property type="component" value="Unassembled WGS sequence"/>
</dbReference>
<name>A0ACB0L4J9_TRIPR</name>
<reference evidence="1" key="1">
    <citation type="submission" date="2023-10" db="EMBL/GenBank/DDBJ databases">
        <authorList>
            <person name="Rodriguez Cubillos JULIANA M."/>
            <person name="De Vega J."/>
        </authorList>
    </citation>
    <scope>NUCLEOTIDE SEQUENCE</scope>
</reference>
<dbReference type="EMBL" id="CASHSV030000409">
    <property type="protein sequence ID" value="CAJ2663755.1"/>
    <property type="molecule type" value="Genomic_DNA"/>
</dbReference>
<accession>A0ACB0L4J9</accession>
<comment type="caution">
    <text evidence="1">The sequence shown here is derived from an EMBL/GenBank/DDBJ whole genome shotgun (WGS) entry which is preliminary data.</text>
</comment>
<keyword evidence="2" id="KW-1185">Reference proteome</keyword>
<evidence type="ECO:0000313" key="2">
    <source>
        <dbReference type="Proteomes" id="UP001177021"/>
    </source>
</evidence>
<evidence type="ECO:0000313" key="1">
    <source>
        <dbReference type="EMBL" id="CAJ2663755.1"/>
    </source>
</evidence>
<gene>
    <name evidence="1" type="ORF">MILVUS5_LOCUS29115</name>
</gene>
<proteinExistence type="predicted"/>
<organism evidence="1 2">
    <name type="scientific">Trifolium pratense</name>
    <name type="common">Red clover</name>
    <dbReference type="NCBI Taxonomy" id="57577"/>
    <lineage>
        <taxon>Eukaryota</taxon>
        <taxon>Viridiplantae</taxon>
        <taxon>Streptophyta</taxon>
        <taxon>Embryophyta</taxon>
        <taxon>Tracheophyta</taxon>
        <taxon>Spermatophyta</taxon>
        <taxon>Magnoliopsida</taxon>
        <taxon>eudicotyledons</taxon>
        <taxon>Gunneridae</taxon>
        <taxon>Pentapetalae</taxon>
        <taxon>rosids</taxon>
        <taxon>fabids</taxon>
        <taxon>Fabales</taxon>
        <taxon>Fabaceae</taxon>
        <taxon>Papilionoideae</taxon>
        <taxon>50 kb inversion clade</taxon>
        <taxon>NPAAA clade</taxon>
        <taxon>Hologalegina</taxon>
        <taxon>IRL clade</taxon>
        <taxon>Trifolieae</taxon>
        <taxon>Trifolium</taxon>
    </lineage>
</organism>
<protein>
    <submittedName>
        <fullName evidence="1">Uncharacterized protein</fullName>
    </submittedName>
</protein>
<sequence length="530" mass="60294">MKRNIRFHQFSTSSSIQSHKKTQTFPKTHSLYYLPIPHRTIPQPKGQDLDFINVFHSHLIHSQWEKLTPLSKTLTPFRIQHILLKLQNDDVLSLKFFNWVHTHNPNSHTLQTHSFLLHILTKNRNFKTAQSIFSKIITTHLNNLFEALLHSYTLCNSSPLVFDTLFKTLAHMNKLRNATDTFIKMKEYGFFPTIESCNVFLSSMLYLKRPELVLLFYSQMKNNCISPNVYTLNMVVSAYCKLGELNKASEVLEKMKNMGLCPNVVTYNALISGYCNKGLLGLALKVKNLMMGNNGVFPNVITFNTLINGFCKEGKLHEANRVFSEMKVANVAPNVVTYNTLINGFGQVGNSEMGIRLFEEMERNKVKADILTYNGLILGLCKEGKTKKAAYMVKDLDKENLVPNASTFSALIAGQCVRNNSERAFLVYRSMVRSGFSPNENTFQMLVSAFCKNEDFDGAVQALRDMMDRFMTPDSSILSEVCSGLCRCGRKQIALKLCSEMEAKRLLPQGFDREKIFITSHENETGNLTC</sequence>